<dbReference type="EMBL" id="OW152833">
    <property type="protein sequence ID" value="CAH2054824.1"/>
    <property type="molecule type" value="Genomic_DNA"/>
</dbReference>
<gene>
    <name evidence="1" type="ORF">IPOD504_LOCUS8802</name>
</gene>
<keyword evidence="2" id="KW-1185">Reference proteome</keyword>
<proteinExistence type="predicted"/>
<accession>A0ABN8IGP9</accession>
<evidence type="ECO:0000313" key="1">
    <source>
        <dbReference type="EMBL" id="CAH2054824.1"/>
    </source>
</evidence>
<organism evidence="1 2">
    <name type="scientific">Iphiclides podalirius</name>
    <name type="common">scarce swallowtail</name>
    <dbReference type="NCBI Taxonomy" id="110791"/>
    <lineage>
        <taxon>Eukaryota</taxon>
        <taxon>Metazoa</taxon>
        <taxon>Ecdysozoa</taxon>
        <taxon>Arthropoda</taxon>
        <taxon>Hexapoda</taxon>
        <taxon>Insecta</taxon>
        <taxon>Pterygota</taxon>
        <taxon>Neoptera</taxon>
        <taxon>Endopterygota</taxon>
        <taxon>Lepidoptera</taxon>
        <taxon>Glossata</taxon>
        <taxon>Ditrysia</taxon>
        <taxon>Papilionoidea</taxon>
        <taxon>Papilionidae</taxon>
        <taxon>Papilioninae</taxon>
        <taxon>Iphiclides</taxon>
    </lineage>
</organism>
<feature type="non-terminal residue" evidence="1">
    <location>
        <position position="74"/>
    </location>
</feature>
<protein>
    <submittedName>
        <fullName evidence="1">Uncharacterized protein</fullName>
    </submittedName>
</protein>
<evidence type="ECO:0000313" key="2">
    <source>
        <dbReference type="Proteomes" id="UP000837857"/>
    </source>
</evidence>
<name>A0ABN8IGP9_9NEOP</name>
<dbReference type="Proteomes" id="UP000837857">
    <property type="component" value="Chromosome 21"/>
</dbReference>
<sequence>MPPYVEICRNPFGHSARQIFDVPFQQLGLKIARCARVDIGSEMAAERNQIAALKNARNYRSPYLDSRTVCSAIP</sequence>
<reference evidence="1" key="1">
    <citation type="submission" date="2022-03" db="EMBL/GenBank/DDBJ databases">
        <authorList>
            <person name="Martin H S."/>
        </authorList>
    </citation>
    <scope>NUCLEOTIDE SEQUENCE</scope>
</reference>